<dbReference type="PROSITE" id="PS50198">
    <property type="entry name" value="PPIC_PPIASE_2"/>
    <property type="match status" value="1"/>
</dbReference>
<dbReference type="Gene3D" id="3.10.50.40">
    <property type="match status" value="1"/>
</dbReference>
<accession>A0A381R3L0</accession>
<feature type="domain" description="PpiC" evidence="1">
    <location>
        <begin position="125"/>
        <end position="231"/>
    </location>
</feature>
<gene>
    <name evidence="2" type="ORF">METZ01_LOCUS39146</name>
</gene>
<protein>
    <recommendedName>
        <fullName evidence="1">PpiC domain-containing protein</fullName>
    </recommendedName>
</protein>
<dbReference type="SUPFAM" id="SSF54534">
    <property type="entry name" value="FKBP-like"/>
    <property type="match status" value="1"/>
</dbReference>
<dbReference type="InterPro" id="IPR046357">
    <property type="entry name" value="PPIase_dom_sf"/>
</dbReference>
<proteinExistence type="predicted"/>
<dbReference type="EMBL" id="UINC01001674">
    <property type="protein sequence ID" value="SUZ86292.1"/>
    <property type="molecule type" value="Genomic_DNA"/>
</dbReference>
<dbReference type="Pfam" id="PF00639">
    <property type="entry name" value="Rotamase"/>
    <property type="match status" value="1"/>
</dbReference>
<dbReference type="GO" id="GO:0003755">
    <property type="term" value="F:peptidyl-prolyl cis-trans isomerase activity"/>
    <property type="evidence" value="ECO:0007669"/>
    <property type="project" value="InterPro"/>
</dbReference>
<name>A0A381R3L0_9ZZZZ</name>
<dbReference type="AlphaFoldDB" id="A0A381R3L0"/>
<evidence type="ECO:0000313" key="2">
    <source>
        <dbReference type="EMBL" id="SUZ86292.1"/>
    </source>
</evidence>
<sequence>MNHIYRIATPLLFLLFLSCLDKNVPPVVVTVDGSPLRSNEFFSTINRNEYFKLKYSIRREKIMDFVYIYLAEKEARKNKIILPIEEINLLETKKNQIYIDLLARQVILPKLLDDEITNKIMESLKTERFVSEIVVFHKFSFGHVEERSPLEARKLSQIIMNRLQSNNITFNEAVSIYTSLPSLKIKNGVVGFLPYGSYPKNYCDVIWNAPKDTIIGPIKTDYGYHIVQLGEIKESKNSFTMDEVNQAIINGKYGVFGEKMENFANELRNKQNCNIDTIAVIDLYNKLELISTHKKMIFSDLSKVVYNQPIGSCDNEDLSLAWFIQKANQHGQINSASIHAPIALLKNLGDILNRHLSVQWVMENNNINKLHIYQKVRYIEAEILKEAYIKSELEKSPELIESNIYNRLLLNHDVEVSEDFLNKN</sequence>
<organism evidence="2">
    <name type="scientific">marine metagenome</name>
    <dbReference type="NCBI Taxonomy" id="408172"/>
    <lineage>
        <taxon>unclassified sequences</taxon>
        <taxon>metagenomes</taxon>
        <taxon>ecological metagenomes</taxon>
    </lineage>
</organism>
<reference evidence="2" key="1">
    <citation type="submission" date="2018-05" db="EMBL/GenBank/DDBJ databases">
        <authorList>
            <person name="Lanie J.A."/>
            <person name="Ng W.-L."/>
            <person name="Kazmierczak K.M."/>
            <person name="Andrzejewski T.M."/>
            <person name="Davidsen T.M."/>
            <person name="Wayne K.J."/>
            <person name="Tettelin H."/>
            <person name="Glass J.I."/>
            <person name="Rusch D."/>
            <person name="Podicherti R."/>
            <person name="Tsui H.-C.T."/>
            <person name="Winkler M.E."/>
        </authorList>
    </citation>
    <scope>NUCLEOTIDE SEQUENCE</scope>
</reference>
<evidence type="ECO:0000259" key="1">
    <source>
        <dbReference type="PROSITE" id="PS50198"/>
    </source>
</evidence>
<dbReference type="PROSITE" id="PS51257">
    <property type="entry name" value="PROKAR_LIPOPROTEIN"/>
    <property type="match status" value="1"/>
</dbReference>
<dbReference type="InterPro" id="IPR000297">
    <property type="entry name" value="PPIase_PpiC"/>
</dbReference>